<reference evidence="2 3" key="1">
    <citation type="submission" date="2021-03" db="EMBL/GenBank/DDBJ databases">
        <title>novel species isolated from a fishpond in China.</title>
        <authorList>
            <person name="Lu H."/>
            <person name="Cai Z."/>
        </authorList>
    </citation>
    <scope>NUCLEOTIDE SEQUENCE [LARGE SCALE GENOMIC DNA]</scope>
    <source>
        <strain evidence="2 3">JCM 31546</strain>
    </source>
</reference>
<name>A0ABS3BWW3_9BACT</name>
<protein>
    <recommendedName>
        <fullName evidence="1">Bacteriophage tail tape measure C-terminal domain-containing protein</fullName>
    </recommendedName>
</protein>
<dbReference type="InterPro" id="IPR006431">
    <property type="entry name" value="Phage_tape_meas_C"/>
</dbReference>
<proteinExistence type="predicted"/>
<organism evidence="2 3">
    <name type="scientific">Algoriphagus aestuariicola</name>
    <dbReference type="NCBI Taxonomy" id="1852016"/>
    <lineage>
        <taxon>Bacteria</taxon>
        <taxon>Pseudomonadati</taxon>
        <taxon>Bacteroidota</taxon>
        <taxon>Cytophagia</taxon>
        <taxon>Cytophagales</taxon>
        <taxon>Cyclobacteriaceae</taxon>
        <taxon>Algoriphagus</taxon>
    </lineage>
</organism>
<sequence>ANAGNVYGQVKDATTRTFDGMTGMLANFVTTGKASFNDFAKSVLTDLASMMIKMAMFNALKAGMNFFAPSGNDPGQVPMFANAKGGVYSSPSL</sequence>
<dbReference type="Proteomes" id="UP000664698">
    <property type="component" value="Unassembled WGS sequence"/>
</dbReference>
<feature type="domain" description="Bacteriophage tail tape measure C-terminal" evidence="1">
    <location>
        <begin position="2"/>
        <end position="60"/>
    </location>
</feature>
<evidence type="ECO:0000313" key="2">
    <source>
        <dbReference type="EMBL" id="MBN7803726.1"/>
    </source>
</evidence>
<evidence type="ECO:0000259" key="1">
    <source>
        <dbReference type="Pfam" id="PF09718"/>
    </source>
</evidence>
<dbReference type="EMBL" id="JAFKCW010000084">
    <property type="protein sequence ID" value="MBN7803726.1"/>
    <property type="molecule type" value="Genomic_DNA"/>
</dbReference>
<gene>
    <name evidence="2" type="ORF">J0A67_22925</name>
</gene>
<accession>A0ABS3BWW3</accession>
<keyword evidence="3" id="KW-1185">Reference proteome</keyword>
<dbReference type="RefSeq" id="WP_206571708.1">
    <property type="nucleotide sequence ID" value="NZ_JAFKCW010000084.1"/>
</dbReference>
<dbReference type="Pfam" id="PF09718">
    <property type="entry name" value="Tape_meas_lam_C"/>
    <property type="match status" value="1"/>
</dbReference>
<feature type="non-terminal residue" evidence="2">
    <location>
        <position position="93"/>
    </location>
</feature>
<feature type="non-terminal residue" evidence="2">
    <location>
        <position position="1"/>
    </location>
</feature>
<evidence type="ECO:0000313" key="3">
    <source>
        <dbReference type="Proteomes" id="UP000664698"/>
    </source>
</evidence>
<comment type="caution">
    <text evidence="2">The sequence shown here is derived from an EMBL/GenBank/DDBJ whole genome shotgun (WGS) entry which is preliminary data.</text>
</comment>